<feature type="compositionally biased region" description="Polar residues" evidence="1">
    <location>
        <begin position="309"/>
        <end position="329"/>
    </location>
</feature>
<feature type="region of interest" description="Disordered" evidence="1">
    <location>
        <begin position="430"/>
        <end position="450"/>
    </location>
</feature>
<evidence type="ECO:0000256" key="1">
    <source>
        <dbReference type="SAM" id="MobiDB-lite"/>
    </source>
</evidence>
<dbReference type="Proteomes" id="UP000051260">
    <property type="component" value="Unassembled WGS sequence"/>
</dbReference>
<feature type="compositionally biased region" description="Basic and acidic residues" evidence="1">
    <location>
        <begin position="9"/>
        <end position="18"/>
    </location>
</feature>
<proteinExistence type="predicted"/>
<keyword evidence="2" id="KW-0472">Membrane</keyword>
<feature type="compositionally biased region" description="Polar residues" evidence="1">
    <location>
        <begin position="131"/>
        <end position="145"/>
    </location>
</feature>
<sequence length="656" mass="69889">MSKANSPRTRPEVAKKSSDQTADIYDFVRAPEWQKVLEKARIEREKNLSARAQKSKASQDSKPEQRKASQTTTSERPQSKQMTWSARVEEARNQRNSVLARRSAESAEAHSGKPKEDRINVSGGNAEKTFQETTKQQSSTPSPEQANFEKPGSKQAKPKRGAEDQGAGDAVSVNDALVRKDTSHEQLTKAELSLILSSEEVDHRLSKKLLQQLEDQQSRRRRVRWGLVAVGCTIGAVASSSVFLTLTGWDALGLTERSASGETASTETEQFAQSGTFQPDVSGGAEGEAVISADLFDASSWPASPDTGGANTEDPSNIASLTSSLSEGTDTAAAIEPSARDPAPNILSYVPALEPPLLPVGGAGYLPLKEANPSFLPYEVVPEFFAASITLADRAGADLPPTVVSVEPIIPPQRAPNVFVQLAALQFPTPPASVTASGSRPGHSQDFQSDRPLGAVLSQGALSVVASDPVVQLENAALSLPTPRPPVVNLAPNPPDLTELAALPTEETPALPKNDVKPLEPAIVEGGTEYRLFAPNNIPNDAVNTVVTGLTTTGHELGATARVPYKVTRTNVRYYHRQDAAKAAALAKDAGALLRDFTGASSKTPNGVIELYLAGEGFGRASVPRTAKKSRRNTAPSNSVDQLRSQVLKKLRTTTN</sequence>
<feature type="compositionally biased region" description="Polar residues" evidence="1">
    <location>
        <begin position="258"/>
        <end position="279"/>
    </location>
</feature>
<evidence type="ECO:0000313" key="3">
    <source>
        <dbReference type="EMBL" id="CUJ93249.1"/>
    </source>
</evidence>
<dbReference type="STRING" id="1715692.RUE5091_01313"/>
<feature type="compositionally biased region" description="Polar residues" evidence="1">
    <location>
        <begin position="68"/>
        <end position="84"/>
    </location>
</feature>
<feature type="region of interest" description="Disordered" evidence="1">
    <location>
        <begin position="301"/>
        <end position="329"/>
    </location>
</feature>
<feature type="region of interest" description="Disordered" evidence="1">
    <location>
        <begin position="258"/>
        <end position="284"/>
    </location>
</feature>
<protein>
    <submittedName>
        <fullName evidence="3">Uncharacterized protein</fullName>
    </submittedName>
</protein>
<feature type="compositionally biased region" description="Basic and acidic residues" evidence="1">
    <location>
        <begin position="57"/>
        <end position="67"/>
    </location>
</feature>
<evidence type="ECO:0000256" key="2">
    <source>
        <dbReference type="SAM" id="Phobius"/>
    </source>
</evidence>
<feature type="region of interest" description="Disordered" evidence="1">
    <location>
        <begin position="45"/>
        <end position="170"/>
    </location>
</feature>
<feature type="compositionally biased region" description="Basic and acidic residues" evidence="1">
    <location>
        <begin position="102"/>
        <end position="119"/>
    </location>
</feature>
<organism evidence="3 4">
    <name type="scientific">Ruegeria denitrificans</name>
    <dbReference type="NCBI Taxonomy" id="1715692"/>
    <lineage>
        <taxon>Bacteria</taxon>
        <taxon>Pseudomonadati</taxon>
        <taxon>Pseudomonadota</taxon>
        <taxon>Alphaproteobacteria</taxon>
        <taxon>Rhodobacterales</taxon>
        <taxon>Roseobacteraceae</taxon>
        <taxon>Ruegeria</taxon>
    </lineage>
</organism>
<reference evidence="4" key="1">
    <citation type="submission" date="2015-09" db="EMBL/GenBank/DDBJ databases">
        <authorList>
            <person name="Rodrigo-Torres L."/>
            <person name="Arahal D.R."/>
        </authorList>
    </citation>
    <scope>NUCLEOTIDE SEQUENCE [LARGE SCALE GENOMIC DNA]</scope>
    <source>
        <strain evidence="4">CECT 5091</strain>
    </source>
</reference>
<keyword evidence="4" id="KW-1185">Reference proteome</keyword>
<dbReference type="AlphaFoldDB" id="A0A0P1I6M4"/>
<gene>
    <name evidence="3" type="ORF">RUE5091_01313</name>
</gene>
<accession>A0A0P1I6M4</accession>
<evidence type="ECO:0000313" key="4">
    <source>
        <dbReference type="Proteomes" id="UP000051260"/>
    </source>
</evidence>
<keyword evidence="2" id="KW-0812">Transmembrane</keyword>
<keyword evidence="2" id="KW-1133">Transmembrane helix</keyword>
<dbReference type="EMBL" id="CYUD01000003">
    <property type="protein sequence ID" value="CUJ93249.1"/>
    <property type="molecule type" value="Genomic_DNA"/>
</dbReference>
<feature type="transmembrane region" description="Helical" evidence="2">
    <location>
        <begin position="225"/>
        <end position="249"/>
    </location>
</feature>
<name>A0A0P1I6M4_9RHOB</name>
<feature type="region of interest" description="Disordered" evidence="1">
    <location>
        <begin position="1"/>
        <end position="30"/>
    </location>
</feature>